<dbReference type="Proteomes" id="UP001279734">
    <property type="component" value="Unassembled WGS sequence"/>
</dbReference>
<gene>
    <name evidence="1" type="ORF">Nepgr_024704</name>
</gene>
<evidence type="ECO:0000313" key="1">
    <source>
        <dbReference type="EMBL" id="GMH22861.1"/>
    </source>
</evidence>
<dbReference type="AlphaFoldDB" id="A0AAD3Y0S4"/>
<proteinExistence type="predicted"/>
<protein>
    <submittedName>
        <fullName evidence="1">Uncharacterized protein</fullName>
    </submittedName>
</protein>
<keyword evidence="2" id="KW-1185">Reference proteome</keyword>
<reference evidence="1" key="1">
    <citation type="submission" date="2023-05" db="EMBL/GenBank/DDBJ databases">
        <title>Nepenthes gracilis genome sequencing.</title>
        <authorList>
            <person name="Fukushima K."/>
        </authorList>
    </citation>
    <scope>NUCLEOTIDE SEQUENCE</scope>
    <source>
        <strain evidence="1">SING2019-196</strain>
    </source>
</reference>
<organism evidence="1 2">
    <name type="scientific">Nepenthes gracilis</name>
    <name type="common">Slender pitcher plant</name>
    <dbReference type="NCBI Taxonomy" id="150966"/>
    <lineage>
        <taxon>Eukaryota</taxon>
        <taxon>Viridiplantae</taxon>
        <taxon>Streptophyta</taxon>
        <taxon>Embryophyta</taxon>
        <taxon>Tracheophyta</taxon>
        <taxon>Spermatophyta</taxon>
        <taxon>Magnoliopsida</taxon>
        <taxon>eudicotyledons</taxon>
        <taxon>Gunneridae</taxon>
        <taxon>Pentapetalae</taxon>
        <taxon>Caryophyllales</taxon>
        <taxon>Nepenthaceae</taxon>
        <taxon>Nepenthes</taxon>
    </lineage>
</organism>
<comment type="caution">
    <text evidence="1">The sequence shown here is derived from an EMBL/GenBank/DDBJ whole genome shotgun (WGS) entry which is preliminary data.</text>
</comment>
<name>A0AAD3Y0S4_NEPGR</name>
<accession>A0AAD3Y0S4</accession>
<sequence>MLWLLQCDAVSHGTSSSFQYVAGIPAEEFCRFVNHRCRQAGSSVETSGFMLLLINAACSPNCQMMCWSVGGTAALSTADDRELGLVGAFAG</sequence>
<evidence type="ECO:0000313" key="2">
    <source>
        <dbReference type="Proteomes" id="UP001279734"/>
    </source>
</evidence>
<dbReference type="EMBL" id="BSYO01000025">
    <property type="protein sequence ID" value="GMH22861.1"/>
    <property type="molecule type" value="Genomic_DNA"/>
</dbReference>